<dbReference type="SMART" id="SM00240">
    <property type="entry name" value="FHA"/>
    <property type="match status" value="1"/>
</dbReference>
<name>A0A1U7GZH8_9CYAN</name>
<sequence>MIAEFSEKELEKRLSLYQVFLKLYEHHSSFLDEILQLENLPQPLSTGVQGCYLQGVIDSSAVYVITNLSEGKTQTLLQPQYIWTIGRDRTCGICVCDRRVSRRHAAIQYIENADYSGFYLVDFSSTNGTFVNGEPVYRPIKLQDGDHIRLGSMTFSFYMNLTPPQVLPRVAVELLMQLVTRKSGDGDEAQINRKVSPENLDHTLEAFREIPIINSEEIAVSLSQKQQSEILDNFFSKQMPSNSI</sequence>
<organism evidence="2 3">
    <name type="scientific">Fischerella major NIES-592</name>
    <dbReference type="NCBI Taxonomy" id="210994"/>
    <lineage>
        <taxon>Bacteria</taxon>
        <taxon>Bacillati</taxon>
        <taxon>Cyanobacteriota</taxon>
        <taxon>Cyanophyceae</taxon>
        <taxon>Nostocales</taxon>
        <taxon>Hapalosiphonaceae</taxon>
        <taxon>Fischerella</taxon>
    </lineage>
</organism>
<proteinExistence type="predicted"/>
<comment type="caution">
    <text evidence="2">The sequence shown here is derived from an EMBL/GenBank/DDBJ whole genome shotgun (WGS) entry which is preliminary data.</text>
</comment>
<evidence type="ECO:0000313" key="2">
    <source>
        <dbReference type="EMBL" id="OKH13910.1"/>
    </source>
</evidence>
<dbReference type="SUPFAM" id="SSF49879">
    <property type="entry name" value="SMAD/FHA domain"/>
    <property type="match status" value="1"/>
</dbReference>
<evidence type="ECO:0000259" key="1">
    <source>
        <dbReference type="PROSITE" id="PS50006"/>
    </source>
</evidence>
<dbReference type="InterPro" id="IPR000253">
    <property type="entry name" value="FHA_dom"/>
</dbReference>
<dbReference type="PANTHER" id="PTHR23308">
    <property type="entry name" value="NUCLEAR INHIBITOR OF PROTEIN PHOSPHATASE-1"/>
    <property type="match status" value="1"/>
</dbReference>
<dbReference type="CDD" id="cd00060">
    <property type="entry name" value="FHA"/>
    <property type="match status" value="1"/>
</dbReference>
<dbReference type="InterPro" id="IPR008984">
    <property type="entry name" value="SMAD_FHA_dom_sf"/>
</dbReference>
<gene>
    <name evidence="2" type="ORF">NIES592_11265</name>
</gene>
<accession>A0A1U7GZH8</accession>
<evidence type="ECO:0000313" key="3">
    <source>
        <dbReference type="Proteomes" id="UP000186391"/>
    </source>
</evidence>
<dbReference type="Proteomes" id="UP000186391">
    <property type="component" value="Unassembled WGS sequence"/>
</dbReference>
<dbReference type="PROSITE" id="PS50006">
    <property type="entry name" value="FHA_DOMAIN"/>
    <property type="match status" value="1"/>
</dbReference>
<dbReference type="OrthoDB" id="9816434at2"/>
<keyword evidence="3" id="KW-1185">Reference proteome</keyword>
<dbReference type="EMBL" id="MRCA01000005">
    <property type="protein sequence ID" value="OKH13910.1"/>
    <property type="molecule type" value="Genomic_DNA"/>
</dbReference>
<protein>
    <submittedName>
        <fullName evidence="2">Peptide-binding protein</fullName>
    </submittedName>
</protein>
<dbReference type="AlphaFoldDB" id="A0A1U7GZH8"/>
<reference evidence="2 3" key="1">
    <citation type="submission" date="2016-11" db="EMBL/GenBank/DDBJ databases">
        <title>Draft Genome Sequences of Nine Cyanobacterial Strains from Diverse Habitats.</title>
        <authorList>
            <person name="Zhu T."/>
            <person name="Hou S."/>
            <person name="Lu X."/>
            <person name="Hess W.R."/>
        </authorList>
    </citation>
    <scope>NUCLEOTIDE SEQUENCE [LARGE SCALE GENOMIC DNA]</scope>
    <source>
        <strain evidence="2 3">NIES-592</strain>
    </source>
</reference>
<dbReference type="Gene3D" id="2.60.200.20">
    <property type="match status" value="1"/>
</dbReference>
<feature type="domain" description="FHA" evidence="1">
    <location>
        <begin position="83"/>
        <end position="136"/>
    </location>
</feature>
<dbReference type="Pfam" id="PF00498">
    <property type="entry name" value="FHA"/>
    <property type="match status" value="1"/>
</dbReference>
<dbReference type="RefSeq" id="WP_062246407.1">
    <property type="nucleotide sequence ID" value="NZ_MRCA01000005.1"/>
</dbReference>
<dbReference type="InterPro" id="IPR050923">
    <property type="entry name" value="Cell_Proc_Reg/RNA_Proc"/>
</dbReference>